<keyword evidence="1" id="KW-0472">Membrane</keyword>
<name>A0A411D3C0_9VIRU</name>
<protein>
    <submittedName>
        <fullName evidence="2">Uncharacterized protein</fullName>
    </submittedName>
</protein>
<sequence>MYWMLLVFVSSVHAMHRVIDRMEVWTGSEPSAGYYQLTRVPFDKLLHQSVRFKKFSVGPYTYNFNIVKTFKHVAVITDITPRCVQAFSSNIFTGSCDLHPLCVGVENKEIEHTWYGSKVTFCIGHDSQVESRIVQKEIGLGQLQSVNPIIIPDSLTYLYNDRGLISVPKIYTQIEFTNYSLIDIVKPRGDWHTVTYNAYPLREWYQMSQRAFVTYAQYDPKGIYSFTCGRTYRNYTDYGNKYDSPDCGSIIPINSEFGVCSNAQVRNSRRCPLDFLPRKLTYEPFEKLVYIKSSRASWIESLIESLFKVLADITRPIIEEVIRTLVNLFGDIVEAFSNVLIDTEPVFENLILNLTKVFKSLLPIIVRVSISILRAFGEVLKSVNEEYILFEISLLVLFLSFKFRVLSISIIVTYVLYYFGFERSGNYIALPNDYERLLFFQNNSYSNK</sequence>
<dbReference type="EMBL" id="MH614288">
    <property type="protein sequence ID" value="QAY29235.1"/>
    <property type="molecule type" value="Genomic_RNA"/>
</dbReference>
<keyword evidence="1" id="KW-1133">Transmembrane helix</keyword>
<keyword evidence="1" id="KW-0812">Transmembrane</keyword>
<organism evidence="2">
    <name type="scientific">Allermuir Hill virus 1</name>
    <dbReference type="NCBI Taxonomy" id="2511027"/>
    <lineage>
        <taxon>Viruses</taxon>
        <taxon>Riboviria</taxon>
    </lineage>
</organism>
<evidence type="ECO:0000256" key="1">
    <source>
        <dbReference type="SAM" id="Phobius"/>
    </source>
</evidence>
<evidence type="ECO:0000313" key="2">
    <source>
        <dbReference type="EMBL" id="QAY29235.1"/>
    </source>
</evidence>
<reference evidence="2" key="1">
    <citation type="submission" date="2018-07" db="EMBL/GenBank/DDBJ databases">
        <title>Host and pathogen evolutionary histories predict virus prevalence across bumblebee species.</title>
        <authorList>
            <person name="Pascall D.J."/>
            <person name="Tinsley M.C."/>
            <person name="Obbard D.J."/>
            <person name="Wilfert L."/>
        </authorList>
    </citation>
    <scope>NUCLEOTIDE SEQUENCE</scope>
</reference>
<accession>A0A411D3C0</accession>
<proteinExistence type="predicted"/>
<feature type="transmembrane region" description="Helical" evidence="1">
    <location>
        <begin position="388"/>
        <end position="417"/>
    </location>
</feature>